<dbReference type="SUPFAM" id="SSF53383">
    <property type="entry name" value="PLP-dependent transferases"/>
    <property type="match status" value="1"/>
</dbReference>
<protein>
    <submittedName>
        <fullName evidence="10">Aminotransferase class V-fold PLP-dependent enzyme</fullName>
    </submittedName>
</protein>
<feature type="domain" description="Aminotransferase class V" evidence="9">
    <location>
        <begin position="11"/>
        <end position="377"/>
    </location>
</feature>
<reference evidence="10" key="2">
    <citation type="submission" date="2021-04" db="EMBL/GenBank/DDBJ databases">
        <authorList>
            <person name="Gilroy R."/>
        </authorList>
    </citation>
    <scope>NUCLEOTIDE SEQUENCE</scope>
    <source>
        <strain evidence="10">687</strain>
    </source>
</reference>
<keyword evidence="4" id="KW-0479">Metal-binding</keyword>
<evidence type="ECO:0000313" key="10">
    <source>
        <dbReference type="EMBL" id="MBU3825902.1"/>
    </source>
</evidence>
<dbReference type="GO" id="GO:0046872">
    <property type="term" value="F:metal ion binding"/>
    <property type="evidence" value="ECO:0007669"/>
    <property type="project" value="UniProtKB-KW"/>
</dbReference>
<dbReference type="Gene3D" id="3.90.1150.10">
    <property type="entry name" value="Aspartate Aminotransferase, domain 1"/>
    <property type="match status" value="1"/>
</dbReference>
<dbReference type="EMBL" id="JAHLFG010000001">
    <property type="protein sequence ID" value="MBU3825902.1"/>
    <property type="molecule type" value="Genomic_DNA"/>
</dbReference>
<dbReference type="InterPro" id="IPR000192">
    <property type="entry name" value="Aminotrans_V_dom"/>
</dbReference>
<evidence type="ECO:0000256" key="3">
    <source>
        <dbReference type="ARBA" id="ARBA00022679"/>
    </source>
</evidence>
<evidence type="ECO:0000256" key="4">
    <source>
        <dbReference type="ARBA" id="ARBA00022723"/>
    </source>
</evidence>
<dbReference type="Gene3D" id="3.40.640.10">
    <property type="entry name" value="Type I PLP-dependent aspartate aminotransferase-like (Major domain)"/>
    <property type="match status" value="1"/>
</dbReference>
<evidence type="ECO:0000256" key="7">
    <source>
        <dbReference type="ARBA" id="ARBA00023014"/>
    </source>
</evidence>
<evidence type="ECO:0000256" key="2">
    <source>
        <dbReference type="ARBA" id="ARBA00006490"/>
    </source>
</evidence>
<dbReference type="InterPro" id="IPR016454">
    <property type="entry name" value="Cysteine_dSase"/>
</dbReference>
<keyword evidence="10" id="KW-0032">Aminotransferase</keyword>
<name>A0A9E2NRA8_9GAMM</name>
<dbReference type="PANTHER" id="PTHR11601">
    <property type="entry name" value="CYSTEINE DESULFURYLASE FAMILY MEMBER"/>
    <property type="match status" value="1"/>
</dbReference>
<keyword evidence="7" id="KW-0411">Iron-sulfur</keyword>
<organism evidence="10 11">
    <name type="scientific">Candidatus Anaerobiospirillum merdipullorum</name>
    <dbReference type="NCBI Taxonomy" id="2838450"/>
    <lineage>
        <taxon>Bacteria</taxon>
        <taxon>Pseudomonadati</taxon>
        <taxon>Pseudomonadota</taxon>
        <taxon>Gammaproteobacteria</taxon>
        <taxon>Aeromonadales</taxon>
        <taxon>Succinivibrionaceae</taxon>
        <taxon>Anaerobiospirillum</taxon>
    </lineage>
</organism>
<dbReference type="InterPro" id="IPR015422">
    <property type="entry name" value="PyrdxlP-dep_Trfase_small"/>
</dbReference>
<evidence type="ECO:0000256" key="6">
    <source>
        <dbReference type="ARBA" id="ARBA00023004"/>
    </source>
</evidence>
<keyword evidence="5" id="KW-0663">Pyridoxal phosphate</keyword>
<evidence type="ECO:0000313" key="11">
    <source>
        <dbReference type="Proteomes" id="UP000824150"/>
    </source>
</evidence>
<gene>
    <name evidence="10" type="ORF">IAA31_00190</name>
</gene>
<evidence type="ECO:0000256" key="5">
    <source>
        <dbReference type="ARBA" id="ARBA00022898"/>
    </source>
</evidence>
<keyword evidence="3" id="KW-0808">Transferase</keyword>
<comment type="similarity">
    <text evidence="2">Belongs to the class-V pyridoxal-phosphate-dependent aminotransferase family. NifS/IscS subfamily.</text>
</comment>
<reference evidence="10" key="1">
    <citation type="journal article" date="2021" name="PeerJ">
        <title>Extensive microbial diversity within the chicken gut microbiome revealed by metagenomics and culture.</title>
        <authorList>
            <person name="Gilroy R."/>
            <person name="Ravi A."/>
            <person name="Getino M."/>
            <person name="Pursley I."/>
            <person name="Horton D.L."/>
            <person name="Alikhan N.F."/>
            <person name="Baker D."/>
            <person name="Gharbi K."/>
            <person name="Hall N."/>
            <person name="Watson M."/>
            <person name="Adriaenssens E.M."/>
            <person name="Foster-Nyarko E."/>
            <person name="Jarju S."/>
            <person name="Secka A."/>
            <person name="Antonio M."/>
            <person name="Oren A."/>
            <person name="Chaudhuri R.R."/>
            <person name="La Ragione R."/>
            <person name="Hildebrand F."/>
            <person name="Pallen M.J."/>
        </authorList>
    </citation>
    <scope>NUCLEOTIDE SEQUENCE</scope>
    <source>
        <strain evidence="10">687</strain>
    </source>
</reference>
<evidence type="ECO:0000256" key="1">
    <source>
        <dbReference type="ARBA" id="ARBA00001933"/>
    </source>
</evidence>
<dbReference type="GO" id="GO:0031071">
    <property type="term" value="F:cysteine desulfurase activity"/>
    <property type="evidence" value="ECO:0007669"/>
    <property type="project" value="UniProtKB-EC"/>
</dbReference>
<comment type="cofactor">
    <cofactor evidence="1">
        <name>pyridoxal 5'-phosphate</name>
        <dbReference type="ChEBI" id="CHEBI:597326"/>
    </cofactor>
</comment>
<dbReference type="AlphaFoldDB" id="A0A9E2NRA8"/>
<dbReference type="InterPro" id="IPR015421">
    <property type="entry name" value="PyrdxlP-dep_Trfase_major"/>
</dbReference>
<keyword evidence="6" id="KW-0408">Iron</keyword>
<dbReference type="PANTHER" id="PTHR11601:SF34">
    <property type="entry name" value="CYSTEINE DESULFURASE"/>
    <property type="match status" value="1"/>
</dbReference>
<comment type="caution">
    <text evidence="10">The sequence shown here is derived from an EMBL/GenBank/DDBJ whole genome shotgun (WGS) entry which is preliminary data.</text>
</comment>
<dbReference type="Proteomes" id="UP000824150">
    <property type="component" value="Unassembled WGS sequence"/>
</dbReference>
<evidence type="ECO:0000259" key="9">
    <source>
        <dbReference type="Pfam" id="PF00266"/>
    </source>
</evidence>
<proteinExistence type="inferred from homology"/>
<dbReference type="GO" id="GO:0051536">
    <property type="term" value="F:iron-sulfur cluster binding"/>
    <property type="evidence" value="ECO:0007669"/>
    <property type="project" value="UniProtKB-KW"/>
</dbReference>
<evidence type="ECO:0000256" key="8">
    <source>
        <dbReference type="ARBA" id="ARBA00050776"/>
    </source>
</evidence>
<dbReference type="Pfam" id="PF00266">
    <property type="entry name" value="Aminotran_5"/>
    <property type="match status" value="1"/>
</dbReference>
<comment type="catalytic activity">
    <reaction evidence="8">
        <text>(sulfur carrier)-H + L-cysteine = (sulfur carrier)-SH + L-alanine</text>
        <dbReference type="Rhea" id="RHEA:43892"/>
        <dbReference type="Rhea" id="RHEA-COMP:14737"/>
        <dbReference type="Rhea" id="RHEA-COMP:14739"/>
        <dbReference type="ChEBI" id="CHEBI:29917"/>
        <dbReference type="ChEBI" id="CHEBI:35235"/>
        <dbReference type="ChEBI" id="CHEBI:57972"/>
        <dbReference type="ChEBI" id="CHEBI:64428"/>
        <dbReference type="EC" id="2.8.1.7"/>
    </reaction>
</comment>
<dbReference type="GO" id="GO:0008483">
    <property type="term" value="F:transaminase activity"/>
    <property type="evidence" value="ECO:0007669"/>
    <property type="project" value="UniProtKB-KW"/>
</dbReference>
<accession>A0A9E2NRA8</accession>
<sequence>MPQTNLPKLPVYLDYAAATPVDPRVIEAMVHCLSRDGTFANPSSKDHVYGWQAAEAVENARGEIADLVGASPLEIVFTSGATESNNLAIMGLAKALREKGDKRRSIVTTLIEHKAVLEACEILEQEGYHVTYLAPRADGTVDAQLLAPALNDDVFLVSIAQGNSVTGAVSDMHALATLCRQKGIYYHSDCAQTIGYEKFDLDKSDISLVSLTPEKICGPKGVGALYINRAQQVPLAPMIVGGGQERGLRGGTVPTHQVVGMGKAFALMASEGKADKERLNALRAKLIALLQAGTDCRVNGSAEHHLPHILSVTFPGIDGAMLLPSLRATACSSGSACSSADLKPSYVLTAMGLNDADARASLRLSVGRFTTEEDIERAAQDIIATVNKLKR</sequence>
<dbReference type="InterPro" id="IPR015424">
    <property type="entry name" value="PyrdxlP-dep_Trfase"/>
</dbReference>
<dbReference type="PIRSF" id="PIRSF005572">
    <property type="entry name" value="NifS"/>
    <property type="match status" value="1"/>
</dbReference>